<dbReference type="OrthoDB" id="242866at2759"/>
<dbReference type="GO" id="GO:0015031">
    <property type="term" value="P:protein transport"/>
    <property type="evidence" value="ECO:0007669"/>
    <property type="project" value="InterPro"/>
</dbReference>
<keyword evidence="8" id="KW-1185">Reference proteome</keyword>
<feature type="transmembrane region" description="Helical" evidence="6">
    <location>
        <begin position="248"/>
        <end position="272"/>
    </location>
</feature>
<keyword evidence="2 6" id="KW-0812">Transmembrane</keyword>
<keyword evidence="4 6" id="KW-0472">Membrane</keyword>
<feature type="non-terminal residue" evidence="7">
    <location>
        <position position="1"/>
    </location>
</feature>
<feature type="transmembrane region" description="Helical" evidence="6">
    <location>
        <begin position="141"/>
        <end position="161"/>
    </location>
</feature>
<dbReference type="GO" id="GO:0032588">
    <property type="term" value="C:trans-Golgi network membrane"/>
    <property type="evidence" value="ECO:0007669"/>
    <property type="project" value="TreeGrafter"/>
</dbReference>
<evidence type="ECO:0000256" key="2">
    <source>
        <dbReference type="ARBA" id="ARBA00022692"/>
    </source>
</evidence>
<evidence type="ECO:0000256" key="1">
    <source>
        <dbReference type="ARBA" id="ARBA00004141"/>
    </source>
</evidence>
<dbReference type="EMBL" id="KZ993129">
    <property type="protein sequence ID" value="RKP05440.1"/>
    <property type="molecule type" value="Genomic_DNA"/>
</dbReference>
<dbReference type="PANTHER" id="PTHR10687">
    <property type="entry name" value="SECRETORY CARRIER-ASSOCIATED MEMBRANE PROTEIN SCAMP"/>
    <property type="match status" value="1"/>
</dbReference>
<organism evidence="7 8">
    <name type="scientific">Thamnocephalis sphaerospora</name>
    <dbReference type="NCBI Taxonomy" id="78915"/>
    <lineage>
        <taxon>Eukaryota</taxon>
        <taxon>Fungi</taxon>
        <taxon>Fungi incertae sedis</taxon>
        <taxon>Zoopagomycota</taxon>
        <taxon>Zoopagomycotina</taxon>
        <taxon>Zoopagomycetes</taxon>
        <taxon>Zoopagales</taxon>
        <taxon>Sigmoideomycetaceae</taxon>
        <taxon>Thamnocephalis</taxon>
    </lineage>
</organism>
<dbReference type="AlphaFoldDB" id="A0A4P9XJS1"/>
<dbReference type="STRING" id="78915.A0A4P9XJS1"/>
<proteinExistence type="predicted"/>
<dbReference type="GO" id="GO:0055038">
    <property type="term" value="C:recycling endosome membrane"/>
    <property type="evidence" value="ECO:0007669"/>
    <property type="project" value="TreeGrafter"/>
</dbReference>
<evidence type="ECO:0000256" key="4">
    <source>
        <dbReference type="ARBA" id="ARBA00023136"/>
    </source>
</evidence>
<sequence length="292" mass="32372">NPFDDDDLIVHDADPFADPSIATALQSTSVEMESSTLLSSGTGSKSTPTPHLGSTPSVPPSTGNGAANSTLNAREAELRRREEELAERERRLREEAEAIRTAPGVLRAPNFPPFYPMYYLDIDVEIPEMERPLMRNMFRSWLGTLVILLWNAVACFLILVSHATGVNTGATDFGVAFMYCISITAASFYLWYRPIYNGYMKERSMYYYIFFIFNGFHIGFQYYMTIGIPGSGSAGIINTISMLSDGRVVAGVFGVIASGLWAAGGTFSLYLYRHVHHHYRVQGHTFADAKGD</sequence>
<reference evidence="8" key="1">
    <citation type="journal article" date="2018" name="Nat. Microbiol.">
        <title>Leveraging single-cell genomics to expand the fungal tree of life.</title>
        <authorList>
            <person name="Ahrendt S.R."/>
            <person name="Quandt C.A."/>
            <person name="Ciobanu D."/>
            <person name="Clum A."/>
            <person name="Salamov A."/>
            <person name="Andreopoulos B."/>
            <person name="Cheng J.F."/>
            <person name="Woyke T."/>
            <person name="Pelin A."/>
            <person name="Henrissat B."/>
            <person name="Reynolds N.K."/>
            <person name="Benny G.L."/>
            <person name="Smith M.E."/>
            <person name="James T.Y."/>
            <person name="Grigoriev I.V."/>
        </authorList>
    </citation>
    <scope>NUCLEOTIDE SEQUENCE [LARGE SCALE GENOMIC DNA]</scope>
    <source>
        <strain evidence="8">RSA 1356</strain>
    </source>
</reference>
<dbReference type="Proteomes" id="UP000271241">
    <property type="component" value="Unassembled WGS sequence"/>
</dbReference>
<name>A0A4P9XJS1_9FUNG</name>
<evidence type="ECO:0000256" key="6">
    <source>
        <dbReference type="SAM" id="Phobius"/>
    </source>
</evidence>
<dbReference type="Pfam" id="PF04144">
    <property type="entry name" value="SCAMP"/>
    <property type="match status" value="1"/>
</dbReference>
<feature type="compositionally biased region" description="Polar residues" evidence="5">
    <location>
        <begin position="52"/>
        <end position="72"/>
    </location>
</feature>
<feature type="transmembrane region" description="Helical" evidence="6">
    <location>
        <begin position="173"/>
        <end position="192"/>
    </location>
</feature>
<comment type="subcellular location">
    <subcellularLocation>
        <location evidence="1">Membrane</location>
        <topology evidence="1">Multi-pass membrane protein</topology>
    </subcellularLocation>
</comment>
<evidence type="ECO:0000313" key="8">
    <source>
        <dbReference type="Proteomes" id="UP000271241"/>
    </source>
</evidence>
<feature type="non-terminal residue" evidence="7">
    <location>
        <position position="292"/>
    </location>
</feature>
<gene>
    <name evidence="7" type="ORF">THASP1DRAFT_4848</name>
</gene>
<dbReference type="PANTHER" id="PTHR10687:SF90">
    <property type="entry name" value="SECRETORY CARRIER MEMBRANE PROTEIN"/>
    <property type="match status" value="1"/>
</dbReference>
<feature type="transmembrane region" description="Helical" evidence="6">
    <location>
        <begin position="204"/>
        <end position="224"/>
    </location>
</feature>
<accession>A0A4P9XJS1</accession>
<evidence type="ECO:0000256" key="3">
    <source>
        <dbReference type="ARBA" id="ARBA00022989"/>
    </source>
</evidence>
<feature type="region of interest" description="Disordered" evidence="5">
    <location>
        <begin position="28"/>
        <end position="82"/>
    </location>
</feature>
<evidence type="ECO:0000256" key="5">
    <source>
        <dbReference type="SAM" id="MobiDB-lite"/>
    </source>
</evidence>
<dbReference type="InterPro" id="IPR007273">
    <property type="entry name" value="SCAMP"/>
</dbReference>
<keyword evidence="3 6" id="KW-1133">Transmembrane helix</keyword>
<feature type="compositionally biased region" description="Low complexity" evidence="5">
    <location>
        <begin position="34"/>
        <end position="50"/>
    </location>
</feature>
<evidence type="ECO:0000313" key="7">
    <source>
        <dbReference type="EMBL" id="RKP05440.1"/>
    </source>
</evidence>
<protein>
    <submittedName>
        <fullName evidence="7">Scamp family-domain-containing protein</fullName>
    </submittedName>
</protein>